<protein>
    <submittedName>
        <fullName evidence="6">Pyridoxal-phosphate dependent enzyme</fullName>
    </submittedName>
</protein>
<dbReference type="EMBL" id="DTBP01000044">
    <property type="protein sequence ID" value="HGQ74425.1"/>
    <property type="molecule type" value="Genomic_DNA"/>
</dbReference>
<dbReference type="Pfam" id="PF00291">
    <property type="entry name" value="PALP"/>
    <property type="match status" value="1"/>
</dbReference>
<dbReference type="Gene3D" id="1.10.10.10">
    <property type="entry name" value="Winged helix-like DNA-binding domain superfamily/Winged helix DNA-binding domain"/>
    <property type="match status" value="1"/>
</dbReference>
<dbReference type="GO" id="GO:0009097">
    <property type="term" value="P:isoleucine biosynthetic process"/>
    <property type="evidence" value="ECO:0007669"/>
    <property type="project" value="TreeGrafter"/>
</dbReference>
<comment type="cofactor">
    <cofactor evidence="1">
        <name>pyridoxal 5'-phosphate</name>
        <dbReference type="ChEBI" id="CHEBI:597326"/>
    </cofactor>
</comment>
<dbReference type="PANTHER" id="PTHR48078">
    <property type="entry name" value="THREONINE DEHYDRATASE, MITOCHONDRIAL-RELATED"/>
    <property type="match status" value="1"/>
</dbReference>
<dbReference type="GO" id="GO:0006567">
    <property type="term" value="P:L-threonine catabolic process"/>
    <property type="evidence" value="ECO:0007669"/>
    <property type="project" value="TreeGrafter"/>
</dbReference>
<keyword evidence="3" id="KW-0456">Lyase</keyword>
<dbReference type="InterPro" id="IPR036390">
    <property type="entry name" value="WH_DNA-bd_sf"/>
</dbReference>
<evidence type="ECO:0000256" key="2">
    <source>
        <dbReference type="ARBA" id="ARBA00022898"/>
    </source>
</evidence>
<dbReference type="GO" id="GO:0003941">
    <property type="term" value="F:L-serine ammonia-lyase activity"/>
    <property type="evidence" value="ECO:0007669"/>
    <property type="project" value="TreeGrafter"/>
</dbReference>
<gene>
    <name evidence="5" type="ORF">ENU09_00070</name>
    <name evidence="6" type="ORF">ENU20_05055</name>
</gene>
<keyword evidence="2" id="KW-0663">Pyridoxal phosphate</keyword>
<dbReference type="InterPro" id="IPR036052">
    <property type="entry name" value="TrpB-like_PALP_sf"/>
</dbReference>
<comment type="caution">
    <text evidence="6">The sequence shown here is derived from an EMBL/GenBank/DDBJ whole genome shotgun (WGS) entry which is preliminary data.</text>
</comment>
<name>A0A7C4NM87_STAMA</name>
<dbReference type="InterPro" id="IPR050147">
    <property type="entry name" value="Ser/Thr_Dehydratase"/>
</dbReference>
<dbReference type="Gene3D" id="3.40.50.1100">
    <property type="match status" value="2"/>
</dbReference>
<dbReference type="SUPFAM" id="SSF46785">
    <property type="entry name" value="Winged helix' DNA-binding domain"/>
    <property type="match status" value="1"/>
</dbReference>
<organism evidence="6">
    <name type="scientific">Staphylothermus marinus</name>
    <dbReference type="NCBI Taxonomy" id="2280"/>
    <lineage>
        <taxon>Archaea</taxon>
        <taxon>Thermoproteota</taxon>
        <taxon>Thermoprotei</taxon>
        <taxon>Desulfurococcales</taxon>
        <taxon>Desulfurococcaceae</taxon>
        <taxon>Staphylothermus</taxon>
    </lineage>
</organism>
<dbReference type="SUPFAM" id="SSF53686">
    <property type="entry name" value="Tryptophan synthase beta subunit-like PLP-dependent enzymes"/>
    <property type="match status" value="1"/>
</dbReference>
<accession>A0A7C4NM87</accession>
<dbReference type="PANTHER" id="PTHR48078:SF6">
    <property type="entry name" value="L-THREONINE DEHYDRATASE CATABOLIC TDCB"/>
    <property type="match status" value="1"/>
</dbReference>
<reference evidence="6" key="1">
    <citation type="journal article" date="2020" name="mSystems">
        <title>Genome- and Community-Level Interaction Insights into Carbon Utilization and Element Cycling Functions of Hydrothermarchaeota in Hydrothermal Sediment.</title>
        <authorList>
            <person name="Zhou Z."/>
            <person name="Liu Y."/>
            <person name="Xu W."/>
            <person name="Pan J."/>
            <person name="Luo Z.H."/>
            <person name="Li M."/>
        </authorList>
    </citation>
    <scope>NUCLEOTIDE SEQUENCE [LARGE SCALE GENOMIC DNA]</scope>
    <source>
        <strain evidence="5">SpSt-638</strain>
        <strain evidence="6">SpSt-648</strain>
    </source>
</reference>
<feature type="domain" description="Tryptophan synthase beta chain-like PALP" evidence="4">
    <location>
        <begin position="59"/>
        <end position="344"/>
    </location>
</feature>
<evidence type="ECO:0000313" key="6">
    <source>
        <dbReference type="EMBL" id="HGQ74425.1"/>
    </source>
</evidence>
<proteinExistence type="predicted"/>
<dbReference type="NCBIfam" id="NF004170">
    <property type="entry name" value="PRK05638.1"/>
    <property type="match status" value="1"/>
</dbReference>
<evidence type="ECO:0000256" key="1">
    <source>
        <dbReference type="ARBA" id="ARBA00001933"/>
    </source>
</evidence>
<dbReference type="AlphaFoldDB" id="A0A7C4NM87"/>
<dbReference type="InterPro" id="IPR001926">
    <property type="entry name" value="TrpB-like_PALP"/>
</dbReference>
<dbReference type="InterPro" id="IPR036388">
    <property type="entry name" value="WH-like_DNA-bd_sf"/>
</dbReference>
<evidence type="ECO:0000259" key="4">
    <source>
        <dbReference type="Pfam" id="PF00291"/>
    </source>
</evidence>
<dbReference type="EMBL" id="DTBE01000002">
    <property type="protein sequence ID" value="HGQ59111.1"/>
    <property type="molecule type" value="Genomic_DNA"/>
</dbReference>
<dbReference type="GO" id="GO:0006565">
    <property type="term" value="P:L-serine catabolic process"/>
    <property type="evidence" value="ECO:0007669"/>
    <property type="project" value="TreeGrafter"/>
</dbReference>
<sequence>MQLKCVKCGYLSIENRHPLCPVCGSFMHPIHNLKQPIASKGYGVWRYSGNLPYFEKNLTLGEGATPLIKSSKIFSNEVYFKDEGRNPTGSFRDRAASLIVSDAVECKAKRIVVASDGNMSSSVVAYAARAGIEVTVYVPSWIDVEKIALMKAYGANVIVKDSPLDELLEYVNKRSRKESFYNASSTYNALSIEGLKTISFELWEQLGSVSEVYVPLGSGLTVFSIYHGFQELKQLGLINRIPRIIGVETCSNPIYSEMLKTNVSKCSEEPLPGLSYRKPIIMEFVLEILDEYGEVVVVSRKEIIEAAKKAVRVEGLFIELSSAVSLAGAEKKGALDNSVVILTGHGLKGYSAYSKPSKAKMINLFPGSTKNLIISLLKEKPGLTGYDIWKNIGLSISVQAIYQHLHDLEKRGYIRSIYENGVRKYYPIM</sequence>
<dbReference type="GO" id="GO:0004794">
    <property type="term" value="F:threonine deaminase activity"/>
    <property type="evidence" value="ECO:0007669"/>
    <property type="project" value="TreeGrafter"/>
</dbReference>
<evidence type="ECO:0000256" key="3">
    <source>
        <dbReference type="ARBA" id="ARBA00023239"/>
    </source>
</evidence>
<evidence type="ECO:0000313" key="5">
    <source>
        <dbReference type="EMBL" id="HGQ59111.1"/>
    </source>
</evidence>